<evidence type="ECO:0000256" key="3">
    <source>
        <dbReference type="ARBA" id="ARBA00022576"/>
    </source>
</evidence>
<dbReference type="EMBL" id="VJOL01000047">
    <property type="protein sequence ID" value="TSE28471.1"/>
    <property type="molecule type" value="Genomic_DNA"/>
</dbReference>
<keyword evidence="4 7" id="KW-0808">Transferase</keyword>
<sequence length="473" mass="50583">MDLSDRSHIAAPLTAAPAAFTPTSAEVRPGGADWMAAHWMPFSGNRQFKADPRLIVAADGAYLIDADGRRVFDGLSGLWCTGLGHTRREIVEAVQRQVATLDYSPAFQFAHPLSFELANRIVERMPAGLNRVFFTGSGSESADTSLKIARAYWRARGQASKTRLIGRAKGYHGVNFGGISVGGIVGNRKTFGQTLEADHLPHTQPPAGAFFRGQPPADGGGVYPGAALADELLRLIELHDASTIAAVIVEPFSGSAGVVVPPQGYLQRLREICSAHDILLIFDEVITGFGRCGAWTGAEAFGVTPDILNFAKQVTNGVQPLGGVVVRQDIYDTFMAAGGPDYALEFPHGYTYSAHPVACAAGLASMRLLAQEDVPARVRALAPVFEAAVHSLRGASAHLIDIRNYGLAAGLTLAPVPGEPLRRPFEVAMRMWAKGFYVRYGGDTIQLAPPFISTEADIDRLVDALGQTLRELP</sequence>
<dbReference type="FunFam" id="3.40.640.10:FF:000014">
    <property type="entry name" value="Adenosylmethionine-8-amino-7-oxononanoate aminotransferase, probable"/>
    <property type="match status" value="1"/>
</dbReference>
<dbReference type="InterPro" id="IPR015421">
    <property type="entry name" value="PyrdxlP-dep_Trfase_major"/>
</dbReference>
<comment type="similarity">
    <text evidence="2 6">Belongs to the class-III pyridoxal-phosphate-dependent aminotransferase family.</text>
</comment>
<dbReference type="Proteomes" id="UP000318542">
    <property type="component" value="Unassembled WGS sequence"/>
</dbReference>
<dbReference type="OrthoDB" id="3398487at2"/>
<dbReference type="RefSeq" id="WP_143903647.1">
    <property type="nucleotide sequence ID" value="NZ_VJOL01000047.1"/>
</dbReference>
<dbReference type="EC" id="2.6.1.18" evidence="7"/>
<dbReference type="PIRSF" id="PIRSF000521">
    <property type="entry name" value="Transaminase_4ab_Lys_Orn"/>
    <property type="match status" value="1"/>
</dbReference>
<reference evidence="7 8" key="1">
    <citation type="submission" date="2019-07" db="EMBL/GenBank/DDBJ databases">
        <title>Tepidimonas thermarum AA-1 draft genome.</title>
        <authorList>
            <person name="Da Costa M.S."/>
            <person name="Froufe H.J.C."/>
            <person name="Egas C."/>
            <person name="Albuquerque L."/>
        </authorList>
    </citation>
    <scope>NUCLEOTIDE SEQUENCE [LARGE SCALE GENOMIC DNA]</scope>
    <source>
        <strain evidence="7 8">AA-1</strain>
    </source>
</reference>
<keyword evidence="7" id="KW-0670">Pyruvate</keyword>
<dbReference type="Pfam" id="PF00202">
    <property type="entry name" value="Aminotran_3"/>
    <property type="match status" value="1"/>
</dbReference>
<evidence type="ECO:0000313" key="8">
    <source>
        <dbReference type="Proteomes" id="UP000318542"/>
    </source>
</evidence>
<accession>A0A554WY27</accession>
<dbReference type="PROSITE" id="PS00600">
    <property type="entry name" value="AA_TRANSFER_CLASS_3"/>
    <property type="match status" value="1"/>
</dbReference>
<dbReference type="GO" id="GO:0030170">
    <property type="term" value="F:pyridoxal phosphate binding"/>
    <property type="evidence" value="ECO:0007669"/>
    <property type="project" value="InterPro"/>
</dbReference>
<dbReference type="GO" id="GO:0016223">
    <property type="term" value="F:beta-alanine:pyruvate transaminase activity"/>
    <property type="evidence" value="ECO:0007669"/>
    <property type="project" value="UniProtKB-EC"/>
</dbReference>
<name>A0A554WY27_9BURK</name>
<comment type="cofactor">
    <cofactor evidence="1">
        <name>pyridoxal 5'-phosphate</name>
        <dbReference type="ChEBI" id="CHEBI:597326"/>
    </cofactor>
</comment>
<evidence type="ECO:0000256" key="1">
    <source>
        <dbReference type="ARBA" id="ARBA00001933"/>
    </source>
</evidence>
<proteinExistence type="inferred from homology"/>
<keyword evidence="3 7" id="KW-0032">Aminotransferase</keyword>
<dbReference type="AlphaFoldDB" id="A0A554WY27"/>
<evidence type="ECO:0000256" key="4">
    <source>
        <dbReference type="ARBA" id="ARBA00022679"/>
    </source>
</evidence>
<dbReference type="PANTHER" id="PTHR43094">
    <property type="entry name" value="AMINOTRANSFERASE"/>
    <property type="match status" value="1"/>
</dbReference>
<dbReference type="PANTHER" id="PTHR43094:SF1">
    <property type="entry name" value="AMINOTRANSFERASE CLASS-III"/>
    <property type="match status" value="1"/>
</dbReference>
<comment type="caution">
    <text evidence="7">The sequence shown here is derived from an EMBL/GenBank/DDBJ whole genome shotgun (WGS) entry which is preliminary data.</text>
</comment>
<keyword evidence="5 6" id="KW-0663">Pyridoxal phosphate</keyword>
<dbReference type="Gene3D" id="3.40.640.10">
    <property type="entry name" value="Type I PLP-dependent aspartate aminotransferase-like (Major domain)"/>
    <property type="match status" value="1"/>
</dbReference>
<evidence type="ECO:0000256" key="2">
    <source>
        <dbReference type="ARBA" id="ARBA00008954"/>
    </source>
</evidence>
<dbReference type="Gene3D" id="3.90.1150.10">
    <property type="entry name" value="Aspartate Aminotransferase, domain 1"/>
    <property type="match status" value="1"/>
</dbReference>
<dbReference type="CDD" id="cd00610">
    <property type="entry name" value="OAT_like"/>
    <property type="match status" value="1"/>
</dbReference>
<dbReference type="SUPFAM" id="SSF53383">
    <property type="entry name" value="PLP-dependent transferases"/>
    <property type="match status" value="1"/>
</dbReference>
<evidence type="ECO:0000256" key="5">
    <source>
        <dbReference type="ARBA" id="ARBA00022898"/>
    </source>
</evidence>
<organism evidence="7 8">
    <name type="scientific">Tepidimonas thermarum</name>
    <dbReference type="NCBI Taxonomy" id="335431"/>
    <lineage>
        <taxon>Bacteria</taxon>
        <taxon>Pseudomonadati</taxon>
        <taxon>Pseudomonadota</taxon>
        <taxon>Betaproteobacteria</taxon>
        <taxon>Burkholderiales</taxon>
        <taxon>Tepidimonas</taxon>
    </lineage>
</organism>
<protein>
    <submittedName>
        <fullName evidence="7">Beta-alanine--pyruvate aminotransferase</fullName>
        <ecNumber evidence="7">2.6.1.18</ecNumber>
    </submittedName>
</protein>
<gene>
    <name evidence="7" type="primary">bauA</name>
    <name evidence="7" type="ORF">Tther_02092</name>
</gene>
<evidence type="ECO:0000313" key="7">
    <source>
        <dbReference type="EMBL" id="TSE28471.1"/>
    </source>
</evidence>
<keyword evidence="8" id="KW-1185">Reference proteome</keyword>
<dbReference type="InterPro" id="IPR005814">
    <property type="entry name" value="Aminotrans_3"/>
</dbReference>
<dbReference type="InterPro" id="IPR049704">
    <property type="entry name" value="Aminotrans_3_PPA_site"/>
</dbReference>
<dbReference type="InterPro" id="IPR015424">
    <property type="entry name" value="PyrdxlP-dep_Trfase"/>
</dbReference>
<evidence type="ECO:0000256" key="6">
    <source>
        <dbReference type="RuleBase" id="RU003560"/>
    </source>
</evidence>
<dbReference type="InterPro" id="IPR015422">
    <property type="entry name" value="PyrdxlP-dep_Trfase_small"/>
</dbReference>